<gene>
    <name evidence="1" type="ORF">MF646_09545</name>
</gene>
<dbReference type="AlphaFoldDB" id="A0A9X2CSP4"/>
<dbReference type="Proteomes" id="UP001139150">
    <property type="component" value="Unassembled WGS sequence"/>
</dbReference>
<accession>A0A9X2CSP4</accession>
<organism evidence="1 2">
    <name type="scientific">Halalkalibacter alkaliphilus</name>
    <dbReference type="NCBI Taxonomy" id="2917993"/>
    <lineage>
        <taxon>Bacteria</taxon>
        <taxon>Bacillati</taxon>
        <taxon>Bacillota</taxon>
        <taxon>Bacilli</taxon>
        <taxon>Bacillales</taxon>
        <taxon>Bacillaceae</taxon>
        <taxon>Halalkalibacter</taxon>
    </lineage>
</organism>
<sequence>MAYKRIVLLGILLSIIVSSYNFSYNQLLFDGDYQLSETIEFTISEGGVNPSSFQSVITRLGKSRMIEGSIILSNYITQLFQSPIPSEKRIFNLMTVKFQSTFFSSLIRS</sequence>
<dbReference type="EMBL" id="JAKRYL010000008">
    <property type="protein sequence ID" value="MCL7747362.1"/>
    <property type="molecule type" value="Genomic_DNA"/>
</dbReference>
<proteinExistence type="predicted"/>
<reference evidence="1" key="1">
    <citation type="submission" date="2022-02" db="EMBL/GenBank/DDBJ databases">
        <title>Halalkalibacter sp. nov. isolated from Lonar Lake, India.</title>
        <authorList>
            <person name="Joshi A."/>
            <person name="Thite S."/>
            <person name="Lodha T."/>
        </authorList>
    </citation>
    <scope>NUCLEOTIDE SEQUENCE</scope>
    <source>
        <strain evidence="1">MEB205</strain>
    </source>
</reference>
<name>A0A9X2CSP4_9BACI</name>
<evidence type="ECO:0000313" key="1">
    <source>
        <dbReference type="EMBL" id="MCL7747362.1"/>
    </source>
</evidence>
<keyword evidence="2" id="KW-1185">Reference proteome</keyword>
<evidence type="ECO:0000313" key="2">
    <source>
        <dbReference type="Proteomes" id="UP001139150"/>
    </source>
</evidence>
<comment type="caution">
    <text evidence="1">The sequence shown here is derived from an EMBL/GenBank/DDBJ whole genome shotgun (WGS) entry which is preliminary data.</text>
</comment>
<protein>
    <submittedName>
        <fullName evidence="1">Uncharacterized protein</fullName>
    </submittedName>
</protein>
<dbReference type="RefSeq" id="WP_250096266.1">
    <property type="nucleotide sequence ID" value="NZ_JAKRYL010000008.1"/>
</dbReference>